<feature type="non-terminal residue" evidence="2">
    <location>
        <position position="1"/>
    </location>
</feature>
<evidence type="ECO:0000313" key="3">
    <source>
        <dbReference type="EMBL" id="CAJ0573898.1"/>
    </source>
</evidence>
<evidence type="ECO:0000313" key="4">
    <source>
        <dbReference type="Proteomes" id="UP001177023"/>
    </source>
</evidence>
<organism evidence="2 4">
    <name type="scientific">Mesorhabditis spiculigera</name>
    <dbReference type="NCBI Taxonomy" id="96644"/>
    <lineage>
        <taxon>Eukaryota</taxon>
        <taxon>Metazoa</taxon>
        <taxon>Ecdysozoa</taxon>
        <taxon>Nematoda</taxon>
        <taxon>Chromadorea</taxon>
        <taxon>Rhabditida</taxon>
        <taxon>Rhabditina</taxon>
        <taxon>Rhabditomorpha</taxon>
        <taxon>Rhabditoidea</taxon>
        <taxon>Rhabditidae</taxon>
        <taxon>Mesorhabditinae</taxon>
        <taxon>Mesorhabditis</taxon>
    </lineage>
</organism>
<sequence>MMKPSPVILALLLGAVVAVPSWLNVASVAGVAGDSCEAYHDAAASGKDQKFTEMAARLAKMACEEDGTTKPKYEELNRCLRPKMADTAVAASCVHGTAGETDLCRKVIAVTKCLLETAASACGTADDLIYVALRDHYASYEAEMPAPIEGCREQLFEMHEELHH</sequence>
<keyword evidence="1" id="KW-0732">Signal</keyword>
<evidence type="ECO:0000313" key="2">
    <source>
        <dbReference type="EMBL" id="CAJ0565282.1"/>
    </source>
</evidence>
<keyword evidence="4" id="KW-1185">Reference proteome</keyword>
<comment type="caution">
    <text evidence="2">The sequence shown here is derived from an EMBL/GenBank/DDBJ whole genome shotgun (WGS) entry which is preliminary data.</text>
</comment>
<reference evidence="2" key="1">
    <citation type="submission" date="2023-06" db="EMBL/GenBank/DDBJ databases">
        <authorList>
            <person name="Delattre M."/>
        </authorList>
    </citation>
    <scope>NUCLEOTIDE SEQUENCE</scope>
    <source>
        <strain evidence="2">AF72</strain>
    </source>
</reference>
<dbReference type="EMBL" id="CATQJA010002625">
    <property type="protein sequence ID" value="CAJ0573898.1"/>
    <property type="molecule type" value="Genomic_DNA"/>
</dbReference>
<feature type="chain" id="PRO_5041588908" evidence="1">
    <location>
        <begin position="19"/>
        <end position="164"/>
    </location>
</feature>
<proteinExistence type="predicted"/>
<accession>A0AA36FSD5</accession>
<protein>
    <submittedName>
        <fullName evidence="2">Uncharacterized protein</fullName>
    </submittedName>
</protein>
<evidence type="ECO:0000256" key="1">
    <source>
        <dbReference type="SAM" id="SignalP"/>
    </source>
</evidence>
<dbReference type="Proteomes" id="UP001177023">
    <property type="component" value="Unassembled WGS sequence"/>
</dbReference>
<dbReference type="AlphaFoldDB" id="A0AA36FSD5"/>
<feature type="signal peptide" evidence="1">
    <location>
        <begin position="1"/>
        <end position="18"/>
    </location>
</feature>
<gene>
    <name evidence="3" type="ORF">MSPICULIGERA_LOCUS12243</name>
    <name evidence="2" type="ORF">MSPICULIGERA_LOCUS3929</name>
</gene>
<dbReference type="EMBL" id="CATQJA010001020">
    <property type="protein sequence ID" value="CAJ0565282.1"/>
    <property type="molecule type" value="Genomic_DNA"/>
</dbReference>
<name>A0AA36FSD5_9BILA</name>